<dbReference type="RefSeq" id="WP_286147833.1">
    <property type="nucleotide sequence ID" value="NZ_JAJEPW010000003.1"/>
</dbReference>
<accession>A0AAE3AE24</accession>
<organism evidence="1 2">
    <name type="scientific">Brotocaccenecus cirricatena</name>
    <dbReference type="NCBI Taxonomy" id="3064195"/>
    <lineage>
        <taxon>Bacteria</taxon>
        <taxon>Bacillati</taxon>
        <taxon>Bacillota</taxon>
        <taxon>Clostridia</taxon>
        <taxon>Eubacteriales</taxon>
        <taxon>Oscillospiraceae</taxon>
        <taxon>Brotocaccenecus</taxon>
    </lineage>
</organism>
<proteinExistence type="predicted"/>
<dbReference type="Proteomes" id="UP001199319">
    <property type="component" value="Unassembled WGS sequence"/>
</dbReference>
<comment type="caution">
    <text evidence="1">The sequence shown here is derived from an EMBL/GenBank/DDBJ whole genome shotgun (WGS) entry which is preliminary data.</text>
</comment>
<evidence type="ECO:0000313" key="1">
    <source>
        <dbReference type="EMBL" id="MCC2128258.1"/>
    </source>
</evidence>
<reference evidence="1" key="1">
    <citation type="submission" date="2021-10" db="EMBL/GenBank/DDBJ databases">
        <title>Anaerobic single-cell dispensing facilitates the cultivation of human gut bacteria.</title>
        <authorList>
            <person name="Afrizal A."/>
        </authorList>
    </citation>
    <scope>NUCLEOTIDE SEQUENCE</scope>
    <source>
        <strain evidence="1">CLA-AA-H272</strain>
    </source>
</reference>
<sequence>MRKVMDIAFAEGNRLGVPVILETDAKSKCDKYVHLGMELAGVRDIGEFGKLYDLIKKPDAEKQQSVSTEASTSK</sequence>
<gene>
    <name evidence="1" type="ORF">LKD37_01770</name>
</gene>
<evidence type="ECO:0000313" key="2">
    <source>
        <dbReference type="Proteomes" id="UP001199319"/>
    </source>
</evidence>
<keyword evidence="2" id="KW-1185">Reference proteome</keyword>
<dbReference type="AlphaFoldDB" id="A0AAE3AE24"/>
<name>A0AAE3AE24_9FIRM</name>
<dbReference type="EMBL" id="JAJEPW010000003">
    <property type="protein sequence ID" value="MCC2128258.1"/>
    <property type="molecule type" value="Genomic_DNA"/>
</dbReference>
<protein>
    <submittedName>
        <fullName evidence="1">Uncharacterized protein</fullName>
    </submittedName>
</protein>